<feature type="domain" description="Disease resistance N-terminal" evidence="8">
    <location>
        <begin position="21"/>
        <end position="103"/>
    </location>
</feature>
<dbReference type="Gene3D" id="3.80.10.10">
    <property type="entry name" value="Ribonuclease Inhibitor"/>
    <property type="match status" value="1"/>
</dbReference>
<dbReference type="Gene3D" id="1.10.8.430">
    <property type="entry name" value="Helical domain of apoptotic protease-activating factors"/>
    <property type="match status" value="1"/>
</dbReference>
<feature type="domain" description="Disease resistance R13L4/SHOC-2-like LRR" evidence="10">
    <location>
        <begin position="576"/>
        <end position="651"/>
    </location>
</feature>
<dbReference type="PRINTS" id="PR00364">
    <property type="entry name" value="DISEASERSIST"/>
</dbReference>
<feature type="domain" description="NB-ARC" evidence="7">
    <location>
        <begin position="185"/>
        <end position="352"/>
    </location>
</feature>
<keyword evidence="12" id="KW-1185">Reference proteome</keyword>
<dbReference type="InterPro" id="IPR058922">
    <property type="entry name" value="WHD_DRP"/>
</dbReference>
<name>A0AAD8RU04_LOLMU</name>
<dbReference type="InterPro" id="IPR055414">
    <property type="entry name" value="LRR_R13L4/SHOC2-like"/>
</dbReference>
<evidence type="ECO:0000256" key="5">
    <source>
        <dbReference type="ARBA" id="ARBA00022821"/>
    </source>
</evidence>
<evidence type="ECO:0000256" key="6">
    <source>
        <dbReference type="ARBA" id="ARBA00023054"/>
    </source>
</evidence>
<keyword evidence="5" id="KW-0611">Plant defense</keyword>
<evidence type="ECO:0000256" key="1">
    <source>
        <dbReference type="ARBA" id="ARBA00008894"/>
    </source>
</evidence>
<dbReference type="Pfam" id="PF23598">
    <property type="entry name" value="LRR_14"/>
    <property type="match status" value="1"/>
</dbReference>
<dbReference type="InterPro" id="IPR032675">
    <property type="entry name" value="LRR_dom_sf"/>
</dbReference>
<keyword evidence="3" id="KW-0677">Repeat</keyword>
<evidence type="ECO:0000256" key="2">
    <source>
        <dbReference type="ARBA" id="ARBA00022614"/>
    </source>
</evidence>
<dbReference type="Gene3D" id="1.20.5.4130">
    <property type="match status" value="1"/>
</dbReference>
<evidence type="ECO:0000313" key="12">
    <source>
        <dbReference type="Proteomes" id="UP001231189"/>
    </source>
</evidence>
<evidence type="ECO:0000259" key="8">
    <source>
        <dbReference type="Pfam" id="PF18052"/>
    </source>
</evidence>
<dbReference type="InterPro" id="IPR002182">
    <property type="entry name" value="NB-ARC"/>
</dbReference>
<dbReference type="PANTHER" id="PTHR23155">
    <property type="entry name" value="DISEASE RESISTANCE PROTEIN RP"/>
    <property type="match status" value="1"/>
</dbReference>
<keyword evidence="4" id="KW-0547">Nucleotide-binding</keyword>
<comment type="caution">
    <text evidence="11">The sequence shown here is derived from an EMBL/GenBank/DDBJ whole genome shotgun (WGS) entry which is preliminary data.</text>
</comment>
<gene>
    <name evidence="11" type="ORF">QYE76_006068</name>
</gene>
<proteinExistence type="inferred from homology"/>
<dbReference type="SUPFAM" id="SSF52540">
    <property type="entry name" value="P-loop containing nucleoside triphosphate hydrolases"/>
    <property type="match status" value="1"/>
</dbReference>
<evidence type="ECO:0000259" key="9">
    <source>
        <dbReference type="Pfam" id="PF23559"/>
    </source>
</evidence>
<dbReference type="AlphaFoldDB" id="A0AAD8RU04"/>
<dbReference type="Gene3D" id="3.40.50.300">
    <property type="entry name" value="P-loop containing nucleotide triphosphate hydrolases"/>
    <property type="match status" value="1"/>
</dbReference>
<dbReference type="InterPro" id="IPR044974">
    <property type="entry name" value="Disease_R_plants"/>
</dbReference>
<keyword evidence="6" id="KW-0175">Coiled coil</keyword>
<protein>
    <submittedName>
        <fullName evidence="11">Uncharacterized protein</fullName>
    </submittedName>
</protein>
<sequence>MAEITLILVIQKLGIAVAGETLKLAKPLLGRKDVLVVALPANMKLIKDELEMINAFLKEIGIKACKGEVIETWIRQVRRLAFDMEDIVDQFMYVIGENKMTGSWAHLKKIFKKPQSLISLDDIANKADAVNKELIELSRRKHRWTQPIIGVSDIPMASYDNEQLFYLPGHDCSVNDDELIGIYEKKETLTEILHSADRSMRIVAVWGMGGIGKSTLVNNVYTNELSHFGCHAWVSISQSYKLDDVWRNMLTSLGKDNREFDTPKMNGVELRAELKKLLDKKRYFIILDDVWRAADFLKITEVLVDNGLGSRVIITTRIEDVASRADDGYKIKVEPLNDHDSWLLFCKKAFPNIENHTCPPELCEYGKAIVGKCDGLPLSLVAIASLLSLSTKSRKKWRIFHEQLISELHSNENLNRVEKILNLSYKHLPNYLKNCFLHCAMFPEDYLLHRKRLIRLWVAEGFIEQRGASNLEDIAEGYLIELVQRSMLQVVNRNSFDRIRCLRMHDLVRDLAISQCKKESFCAVYDDTHGVVVQLGLEPRRLAVVRCNNNIRSSIDPTRLRTFISFDSSMALSSWCFAVLDLSGLPIETIPHSIGELFNLRYFCLNDTNVKLLPKSMKKLHNLQTLSLERTNLLKVPKEFSNLMKLRHLLIWKLLDETLCLYESVEPLLVSIIGNLWNHLRACGD</sequence>
<dbReference type="FunFam" id="1.10.10.10:FF:000322">
    <property type="entry name" value="Probable disease resistance protein At1g63360"/>
    <property type="match status" value="1"/>
</dbReference>
<dbReference type="GO" id="GO:0042742">
    <property type="term" value="P:defense response to bacterium"/>
    <property type="evidence" value="ECO:0007669"/>
    <property type="project" value="UniProtKB-ARBA"/>
</dbReference>
<dbReference type="EMBL" id="JAUUTY010000005">
    <property type="protein sequence ID" value="KAK1631753.1"/>
    <property type="molecule type" value="Genomic_DNA"/>
</dbReference>
<dbReference type="InterPro" id="IPR036388">
    <property type="entry name" value="WH-like_DNA-bd_sf"/>
</dbReference>
<evidence type="ECO:0000259" key="7">
    <source>
        <dbReference type="Pfam" id="PF00931"/>
    </source>
</evidence>
<organism evidence="11 12">
    <name type="scientific">Lolium multiflorum</name>
    <name type="common">Italian ryegrass</name>
    <name type="synonym">Lolium perenne subsp. multiflorum</name>
    <dbReference type="NCBI Taxonomy" id="4521"/>
    <lineage>
        <taxon>Eukaryota</taxon>
        <taxon>Viridiplantae</taxon>
        <taxon>Streptophyta</taxon>
        <taxon>Embryophyta</taxon>
        <taxon>Tracheophyta</taxon>
        <taxon>Spermatophyta</taxon>
        <taxon>Magnoliopsida</taxon>
        <taxon>Liliopsida</taxon>
        <taxon>Poales</taxon>
        <taxon>Poaceae</taxon>
        <taxon>BOP clade</taxon>
        <taxon>Pooideae</taxon>
        <taxon>Poodae</taxon>
        <taxon>Poeae</taxon>
        <taxon>Poeae Chloroplast Group 2 (Poeae type)</taxon>
        <taxon>Loliodinae</taxon>
        <taxon>Loliinae</taxon>
        <taxon>Lolium</taxon>
    </lineage>
</organism>
<dbReference type="Pfam" id="PF18052">
    <property type="entry name" value="Rx_N"/>
    <property type="match status" value="1"/>
</dbReference>
<reference evidence="11" key="1">
    <citation type="submission" date="2023-07" db="EMBL/GenBank/DDBJ databases">
        <title>A chromosome-level genome assembly of Lolium multiflorum.</title>
        <authorList>
            <person name="Chen Y."/>
            <person name="Copetti D."/>
            <person name="Kolliker R."/>
            <person name="Studer B."/>
        </authorList>
    </citation>
    <scope>NUCLEOTIDE SEQUENCE</scope>
    <source>
        <strain evidence="11">02402/16</strain>
        <tissue evidence="11">Leaf</tissue>
    </source>
</reference>
<dbReference type="Proteomes" id="UP001231189">
    <property type="component" value="Unassembled WGS sequence"/>
</dbReference>
<evidence type="ECO:0000256" key="3">
    <source>
        <dbReference type="ARBA" id="ARBA00022737"/>
    </source>
</evidence>
<dbReference type="InterPro" id="IPR042197">
    <property type="entry name" value="Apaf_helical"/>
</dbReference>
<dbReference type="GO" id="GO:0009626">
    <property type="term" value="P:plant-type hypersensitive response"/>
    <property type="evidence" value="ECO:0007669"/>
    <property type="project" value="UniProtKB-ARBA"/>
</dbReference>
<dbReference type="InterPro" id="IPR041118">
    <property type="entry name" value="Rx_N"/>
</dbReference>
<dbReference type="Pfam" id="PF23559">
    <property type="entry name" value="WHD_DRP"/>
    <property type="match status" value="1"/>
</dbReference>
<dbReference type="SUPFAM" id="SSF52058">
    <property type="entry name" value="L domain-like"/>
    <property type="match status" value="1"/>
</dbReference>
<feature type="domain" description="Disease resistance protein winged helix" evidence="9">
    <location>
        <begin position="441"/>
        <end position="512"/>
    </location>
</feature>
<accession>A0AAD8RU04</accession>
<dbReference type="PANTHER" id="PTHR23155:SF1232">
    <property type="entry name" value="OS09G0270700 PROTEIN"/>
    <property type="match status" value="1"/>
</dbReference>
<comment type="similarity">
    <text evidence="1">Belongs to the disease resistance NB-LRR family.</text>
</comment>
<evidence type="ECO:0000256" key="4">
    <source>
        <dbReference type="ARBA" id="ARBA00022741"/>
    </source>
</evidence>
<dbReference type="InterPro" id="IPR027417">
    <property type="entry name" value="P-loop_NTPase"/>
</dbReference>
<dbReference type="GO" id="GO:0043531">
    <property type="term" value="F:ADP binding"/>
    <property type="evidence" value="ECO:0007669"/>
    <property type="project" value="InterPro"/>
</dbReference>
<dbReference type="InterPro" id="IPR038005">
    <property type="entry name" value="RX-like_CC"/>
</dbReference>
<keyword evidence="2" id="KW-0433">Leucine-rich repeat</keyword>
<evidence type="ECO:0000313" key="11">
    <source>
        <dbReference type="EMBL" id="KAK1631753.1"/>
    </source>
</evidence>
<dbReference type="FunFam" id="3.40.50.300:FF:001091">
    <property type="entry name" value="Probable disease resistance protein At1g61300"/>
    <property type="match status" value="1"/>
</dbReference>
<dbReference type="Gene3D" id="1.10.10.10">
    <property type="entry name" value="Winged helix-like DNA-binding domain superfamily/Winged helix DNA-binding domain"/>
    <property type="match status" value="1"/>
</dbReference>
<evidence type="ECO:0000259" key="10">
    <source>
        <dbReference type="Pfam" id="PF23598"/>
    </source>
</evidence>
<dbReference type="GO" id="GO:0002758">
    <property type="term" value="P:innate immune response-activating signaling pathway"/>
    <property type="evidence" value="ECO:0007669"/>
    <property type="project" value="UniProtKB-ARBA"/>
</dbReference>
<dbReference type="Pfam" id="PF00931">
    <property type="entry name" value="NB-ARC"/>
    <property type="match status" value="1"/>
</dbReference>
<dbReference type="CDD" id="cd14798">
    <property type="entry name" value="RX-CC_like"/>
    <property type="match status" value="1"/>
</dbReference>